<evidence type="ECO:0000259" key="2">
    <source>
        <dbReference type="PROSITE" id="PS50405"/>
    </source>
</evidence>
<dbReference type="PANTHER" id="PTHR44051">
    <property type="entry name" value="GLUTATHIONE S-TRANSFERASE-RELATED"/>
    <property type="match status" value="1"/>
</dbReference>
<organism evidence="3 4">
    <name type="scientific">Candidatus Phycosocius spiralis</name>
    <dbReference type="NCBI Taxonomy" id="2815099"/>
    <lineage>
        <taxon>Bacteria</taxon>
        <taxon>Pseudomonadati</taxon>
        <taxon>Pseudomonadota</taxon>
        <taxon>Alphaproteobacteria</taxon>
        <taxon>Caulobacterales</taxon>
        <taxon>Caulobacterales incertae sedis</taxon>
        <taxon>Candidatus Phycosocius</taxon>
    </lineage>
</organism>
<dbReference type="SUPFAM" id="SSF52833">
    <property type="entry name" value="Thioredoxin-like"/>
    <property type="match status" value="1"/>
</dbReference>
<dbReference type="SUPFAM" id="SSF47616">
    <property type="entry name" value="GST C-terminal domain-like"/>
    <property type="match status" value="1"/>
</dbReference>
<evidence type="ECO:0000313" key="4">
    <source>
        <dbReference type="Proteomes" id="UP001161064"/>
    </source>
</evidence>
<dbReference type="InterPro" id="IPR036249">
    <property type="entry name" value="Thioredoxin-like_sf"/>
</dbReference>
<dbReference type="Gene3D" id="3.40.30.10">
    <property type="entry name" value="Glutaredoxin"/>
    <property type="match status" value="1"/>
</dbReference>
<gene>
    <name evidence="3" type="ORF">PsB1_1576</name>
</gene>
<dbReference type="Pfam" id="PF13409">
    <property type="entry name" value="GST_N_2"/>
    <property type="match status" value="1"/>
</dbReference>
<feature type="domain" description="GST C-terminal" evidence="2">
    <location>
        <begin position="94"/>
        <end position="216"/>
    </location>
</feature>
<dbReference type="InterPro" id="IPR004045">
    <property type="entry name" value="Glutathione_S-Trfase_N"/>
</dbReference>
<proteinExistence type="predicted"/>
<dbReference type="EMBL" id="BPFZ01000009">
    <property type="protein sequence ID" value="GIU67422.1"/>
    <property type="molecule type" value="Genomic_DNA"/>
</dbReference>
<protein>
    <submittedName>
        <fullName evidence="3">Glutathione S-transferase</fullName>
    </submittedName>
</protein>
<evidence type="ECO:0000313" key="3">
    <source>
        <dbReference type="EMBL" id="GIU67422.1"/>
    </source>
</evidence>
<dbReference type="Proteomes" id="UP001161064">
    <property type="component" value="Unassembled WGS sequence"/>
</dbReference>
<sequence length="216" mass="24448">MATIKANDPILFVGNGGGSMLAEIVLCLADVRCQIETVDWGDHGLESDGLHAANPLGQVPTLVFPNGQVLTETAAFVLTIHDSRPDLGLVPSLDTDLRPQFWRWLMVINAAIYPTFTYGDYPQKWADQDSEGSLRTRTDQHRKRLMLELEQQVSHPWFLGETFSALDLYIWVLIHWRPRSDWYQAHAPKLYAIAKRVDDMAETKRVIARNGVKPLP</sequence>
<reference evidence="3" key="2">
    <citation type="journal article" date="2023" name="ISME Commun">
        <title>Characterization of a bloom-associated alphaproteobacterial lineage, 'Candidatus Phycosocius': insights into freshwater algal-bacterial interactions.</title>
        <authorList>
            <person name="Tanabe Y."/>
            <person name="Yamaguchi H."/>
            <person name="Yoshida M."/>
            <person name="Kai A."/>
            <person name="Okazaki Y."/>
        </authorList>
    </citation>
    <scope>NUCLEOTIDE SEQUENCE</scope>
    <source>
        <strain evidence="3">BOTRYCO-1</strain>
    </source>
</reference>
<dbReference type="Gene3D" id="1.20.1050.10">
    <property type="match status" value="1"/>
</dbReference>
<dbReference type="RefSeq" id="WP_284360315.1">
    <property type="nucleotide sequence ID" value="NZ_BPFZ01000009.1"/>
</dbReference>
<dbReference type="CDD" id="cd03057">
    <property type="entry name" value="GST_N_Beta"/>
    <property type="match status" value="1"/>
</dbReference>
<dbReference type="InterPro" id="IPR010987">
    <property type="entry name" value="Glutathione-S-Trfase_C-like"/>
</dbReference>
<dbReference type="PROSITE" id="PS50404">
    <property type="entry name" value="GST_NTER"/>
    <property type="match status" value="1"/>
</dbReference>
<reference evidence="3" key="1">
    <citation type="submission" date="2021-05" db="EMBL/GenBank/DDBJ databases">
        <authorList>
            <person name="Tanabe Y."/>
        </authorList>
    </citation>
    <scope>NUCLEOTIDE SEQUENCE</scope>
    <source>
        <strain evidence="3">BOTRYCO-1</strain>
    </source>
</reference>
<dbReference type="PANTHER" id="PTHR44051:SF8">
    <property type="entry name" value="GLUTATHIONE S-TRANSFERASE GSTA"/>
    <property type="match status" value="1"/>
</dbReference>
<keyword evidence="4" id="KW-1185">Reference proteome</keyword>
<comment type="caution">
    <text evidence="3">The sequence shown here is derived from an EMBL/GenBank/DDBJ whole genome shotgun (WGS) entry which is preliminary data.</text>
</comment>
<dbReference type="InterPro" id="IPR036282">
    <property type="entry name" value="Glutathione-S-Trfase_C_sf"/>
</dbReference>
<accession>A0ABQ4PWP2</accession>
<evidence type="ECO:0000259" key="1">
    <source>
        <dbReference type="PROSITE" id="PS50404"/>
    </source>
</evidence>
<dbReference type="PROSITE" id="PS50405">
    <property type="entry name" value="GST_CTER"/>
    <property type="match status" value="1"/>
</dbReference>
<name>A0ABQ4PWP2_9PROT</name>
<feature type="domain" description="GST N-terminal" evidence="1">
    <location>
        <begin position="6"/>
        <end position="88"/>
    </location>
</feature>